<protein>
    <submittedName>
        <fullName evidence="2">Uncharacterized protein</fullName>
    </submittedName>
</protein>
<keyword evidence="3" id="KW-1185">Reference proteome</keyword>
<feature type="transmembrane region" description="Helical" evidence="1">
    <location>
        <begin position="27"/>
        <end position="46"/>
    </location>
</feature>
<proteinExistence type="predicted"/>
<accession>A0ABN8I438</accession>
<reference evidence="2" key="1">
    <citation type="submission" date="2022-03" db="EMBL/GenBank/DDBJ databases">
        <authorList>
            <person name="Martin H S."/>
        </authorList>
    </citation>
    <scope>NUCLEOTIDE SEQUENCE</scope>
</reference>
<feature type="non-terminal residue" evidence="2">
    <location>
        <position position="95"/>
    </location>
</feature>
<keyword evidence="1" id="KW-0472">Membrane</keyword>
<organism evidence="2 3">
    <name type="scientific">Iphiclides podalirius</name>
    <name type="common">scarce swallowtail</name>
    <dbReference type="NCBI Taxonomy" id="110791"/>
    <lineage>
        <taxon>Eukaryota</taxon>
        <taxon>Metazoa</taxon>
        <taxon>Ecdysozoa</taxon>
        <taxon>Arthropoda</taxon>
        <taxon>Hexapoda</taxon>
        <taxon>Insecta</taxon>
        <taxon>Pterygota</taxon>
        <taxon>Neoptera</taxon>
        <taxon>Endopterygota</taxon>
        <taxon>Lepidoptera</taxon>
        <taxon>Glossata</taxon>
        <taxon>Ditrysia</taxon>
        <taxon>Papilionoidea</taxon>
        <taxon>Papilionidae</taxon>
        <taxon>Papilioninae</taxon>
        <taxon>Iphiclides</taxon>
    </lineage>
</organism>
<keyword evidence="1" id="KW-0812">Transmembrane</keyword>
<evidence type="ECO:0000313" key="3">
    <source>
        <dbReference type="Proteomes" id="UP000837857"/>
    </source>
</evidence>
<name>A0ABN8I438_9NEOP</name>
<dbReference type="Proteomes" id="UP000837857">
    <property type="component" value="Chromosome 16"/>
</dbReference>
<dbReference type="EMBL" id="OW152828">
    <property type="protein sequence ID" value="CAH2046099.1"/>
    <property type="molecule type" value="Genomic_DNA"/>
</dbReference>
<evidence type="ECO:0000256" key="1">
    <source>
        <dbReference type="SAM" id="Phobius"/>
    </source>
</evidence>
<gene>
    <name evidence="2" type="ORF">IPOD504_LOCUS5364</name>
</gene>
<sequence length="95" mass="10407">MGKLYSKEEVVVAQNGSQVESYNTQQSMLLVAIATCLAMITIYVVWRSCRNHAKDWLRKQVHAVNAAPSVIHVQQPTTVPQLAVSTPQPAAAAVY</sequence>
<keyword evidence="1" id="KW-1133">Transmembrane helix</keyword>
<evidence type="ECO:0000313" key="2">
    <source>
        <dbReference type="EMBL" id="CAH2046099.1"/>
    </source>
</evidence>